<protein>
    <submittedName>
        <fullName evidence="2">Uncharacterized protein</fullName>
    </submittedName>
</protein>
<organism evidence="2">
    <name type="scientific">Metapenaeus joyneri majanivirus</name>
    <dbReference type="NCBI Taxonomy" id="2984280"/>
    <lineage>
        <taxon>Viruses</taxon>
        <taxon>Viruses incertae sedis</taxon>
        <taxon>Naldaviricetes</taxon>
        <taxon>Nimaviridae</taxon>
    </lineage>
</organism>
<dbReference type="EMBL" id="LC738878">
    <property type="protein sequence ID" value="BDT62744.1"/>
    <property type="molecule type" value="Genomic_DNA"/>
</dbReference>
<evidence type="ECO:0000256" key="1">
    <source>
        <dbReference type="SAM" id="Coils"/>
    </source>
</evidence>
<feature type="coiled-coil region" evidence="1">
    <location>
        <begin position="84"/>
        <end position="111"/>
    </location>
</feature>
<evidence type="ECO:0000313" key="2">
    <source>
        <dbReference type="EMBL" id="BDT62744.1"/>
    </source>
</evidence>
<sequence>MGDKKLKLALEDGWISNTLKIENSIGLIVYMINTCEGMKDIIGCIKHTIIFIDTYIPNLTYAIVTYSNFNDSVIKAPYTGKWSIKNLEDYLDNIKEIKDDKKTEKKEYAEEAFDCALIYVVERVIPAYRKACNQQEQQQQQLTERKKLPVLIFNITNDIHTKDIQKTNEEYNSKYKLFINEILHSQRKDACGLKELIKENNDVRFCVMKCPKNKNENNYNAYAQMCEYIIQIQNNDYCDSYTIDDACLQLIVFNNKEKQQQESSSKELQQLLLINNNSLYTRMMENMLTKAYTLFKK</sequence>
<name>A0A9C7BZN6_9VIRU</name>
<proteinExistence type="predicted"/>
<reference evidence="2" key="1">
    <citation type="submission" date="2022-10" db="EMBL/GenBank/DDBJ databases">
        <title>Genome sequences of endogenous nimaviruses in decapod crustaceans.</title>
        <authorList>
            <person name="Kawato S."/>
            <person name="Nozaki R."/>
            <person name="Kondo H."/>
            <person name="Hirono I."/>
        </authorList>
    </citation>
    <scope>NUCLEOTIDE SEQUENCE</scope>
    <source>
        <strain evidence="2">Tokushima2020</strain>
    </source>
</reference>
<accession>A0A9C7BZN6</accession>
<keyword evidence="1" id="KW-0175">Coiled coil</keyword>